<proteinExistence type="predicted"/>
<dbReference type="EMBL" id="JAHRIP010022839">
    <property type="protein sequence ID" value="MEQ2289332.1"/>
    <property type="molecule type" value="Genomic_DNA"/>
</dbReference>
<feature type="non-terminal residue" evidence="1">
    <location>
        <position position="1"/>
    </location>
</feature>
<comment type="caution">
    <text evidence="1">The sequence shown here is derived from an EMBL/GenBank/DDBJ whole genome shotgun (WGS) entry which is preliminary data.</text>
</comment>
<reference evidence="1 2" key="1">
    <citation type="submission" date="2021-06" db="EMBL/GenBank/DDBJ databases">
        <authorList>
            <person name="Palmer J.M."/>
        </authorList>
    </citation>
    <scope>NUCLEOTIDE SEQUENCE [LARGE SCALE GENOMIC DNA]</scope>
    <source>
        <strain evidence="1 2">AS_MEX2019</strain>
        <tissue evidence="1">Muscle</tissue>
    </source>
</reference>
<keyword evidence="2" id="KW-1185">Reference proteome</keyword>
<dbReference type="Proteomes" id="UP001469553">
    <property type="component" value="Unassembled WGS sequence"/>
</dbReference>
<gene>
    <name evidence="1" type="ORF">AMECASPLE_031843</name>
</gene>
<protein>
    <submittedName>
        <fullName evidence="1">Uncharacterized protein</fullName>
    </submittedName>
</protein>
<organism evidence="1 2">
    <name type="scientific">Ameca splendens</name>
    <dbReference type="NCBI Taxonomy" id="208324"/>
    <lineage>
        <taxon>Eukaryota</taxon>
        <taxon>Metazoa</taxon>
        <taxon>Chordata</taxon>
        <taxon>Craniata</taxon>
        <taxon>Vertebrata</taxon>
        <taxon>Euteleostomi</taxon>
        <taxon>Actinopterygii</taxon>
        <taxon>Neopterygii</taxon>
        <taxon>Teleostei</taxon>
        <taxon>Neoteleostei</taxon>
        <taxon>Acanthomorphata</taxon>
        <taxon>Ovalentaria</taxon>
        <taxon>Atherinomorphae</taxon>
        <taxon>Cyprinodontiformes</taxon>
        <taxon>Goodeidae</taxon>
        <taxon>Ameca</taxon>
    </lineage>
</organism>
<evidence type="ECO:0000313" key="1">
    <source>
        <dbReference type="EMBL" id="MEQ2289332.1"/>
    </source>
</evidence>
<accession>A0ABV0Y6B5</accession>
<sequence>GSWKLTAALLLSDPELLNKPFNLSLCLAEFGFSVSGCDNQLEMCAIHCSEWERCVGSSSFTHKLRAASVTLSLHFKEGRDLLLQMQISSAQIPQ</sequence>
<name>A0ABV0Y6B5_9TELE</name>
<evidence type="ECO:0000313" key="2">
    <source>
        <dbReference type="Proteomes" id="UP001469553"/>
    </source>
</evidence>